<keyword evidence="1" id="KW-0418">Kinase</keyword>
<organism evidence="3 4">
    <name type="scientific">Amycolatopsis alkalitolerans</name>
    <dbReference type="NCBI Taxonomy" id="2547244"/>
    <lineage>
        <taxon>Bacteria</taxon>
        <taxon>Bacillati</taxon>
        <taxon>Actinomycetota</taxon>
        <taxon>Actinomycetes</taxon>
        <taxon>Pseudonocardiales</taxon>
        <taxon>Pseudonocardiaceae</taxon>
        <taxon>Amycolatopsis</taxon>
    </lineage>
</organism>
<keyword evidence="3" id="KW-0547">Nucleotide-binding</keyword>
<dbReference type="Gene3D" id="3.30.565.10">
    <property type="entry name" value="Histidine kinase-like ATPase, C-terminal domain"/>
    <property type="match status" value="1"/>
</dbReference>
<feature type="domain" description="Histidine kinase/HSP90-like ATPase" evidence="2">
    <location>
        <begin position="20"/>
        <end position="124"/>
    </location>
</feature>
<keyword evidence="1" id="KW-0723">Serine/threonine-protein kinase</keyword>
<dbReference type="InterPro" id="IPR003594">
    <property type="entry name" value="HATPase_dom"/>
</dbReference>
<dbReference type="AlphaFoldDB" id="A0A5C4M2C2"/>
<accession>A0A5C4M2C2</accession>
<reference evidence="3 4" key="1">
    <citation type="submission" date="2019-06" db="EMBL/GenBank/DDBJ databases">
        <title>Amycolatopsis alkalitolerans sp. nov., isolated from Gastrodia elata Blume.</title>
        <authorList>
            <person name="Narsing Rao M.P."/>
            <person name="Li W.J."/>
        </authorList>
    </citation>
    <scope>NUCLEOTIDE SEQUENCE [LARGE SCALE GENOMIC DNA]</scope>
    <source>
        <strain evidence="3 4">SYSUP0005</strain>
    </source>
</reference>
<proteinExistence type="predicted"/>
<dbReference type="CDD" id="cd16936">
    <property type="entry name" value="HATPase_RsbW-like"/>
    <property type="match status" value="1"/>
</dbReference>
<dbReference type="EMBL" id="VDFW01000007">
    <property type="protein sequence ID" value="TNC27057.1"/>
    <property type="molecule type" value="Genomic_DNA"/>
</dbReference>
<dbReference type="PANTHER" id="PTHR35526">
    <property type="entry name" value="ANTI-SIGMA-F FACTOR RSBW-RELATED"/>
    <property type="match status" value="1"/>
</dbReference>
<dbReference type="InterPro" id="IPR036890">
    <property type="entry name" value="HATPase_C_sf"/>
</dbReference>
<dbReference type="SUPFAM" id="SSF55874">
    <property type="entry name" value="ATPase domain of HSP90 chaperone/DNA topoisomerase II/histidine kinase"/>
    <property type="match status" value="1"/>
</dbReference>
<dbReference type="GO" id="GO:0005524">
    <property type="term" value="F:ATP binding"/>
    <property type="evidence" value="ECO:0007669"/>
    <property type="project" value="UniProtKB-KW"/>
</dbReference>
<dbReference type="Proteomes" id="UP000305546">
    <property type="component" value="Unassembled WGS sequence"/>
</dbReference>
<evidence type="ECO:0000313" key="3">
    <source>
        <dbReference type="EMBL" id="TNC27057.1"/>
    </source>
</evidence>
<evidence type="ECO:0000259" key="2">
    <source>
        <dbReference type="Pfam" id="PF13581"/>
    </source>
</evidence>
<evidence type="ECO:0000256" key="1">
    <source>
        <dbReference type="ARBA" id="ARBA00022527"/>
    </source>
</evidence>
<keyword evidence="3" id="KW-0067">ATP-binding</keyword>
<dbReference type="InterPro" id="IPR050267">
    <property type="entry name" value="Anti-sigma-factor_SerPK"/>
</dbReference>
<protein>
    <submittedName>
        <fullName evidence="3">ATP-binding protein</fullName>
    </submittedName>
</protein>
<name>A0A5C4M2C2_9PSEU</name>
<keyword evidence="1" id="KW-0808">Transferase</keyword>
<keyword evidence="4" id="KW-1185">Reference proteome</keyword>
<comment type="caution">
    <text evidence="3">The sequence shown here is derived from an EMBL/GenBank/DDBJ whole genome shotgun (WGS) entry which is preliminary data.</text>
</comment>
<dbReference type="OrthoDB" id="3478628at2"/>
<dbReference type="GO" id="GO:0004674">
    <property type="term" value="F:protein serine/threonine kinase activity"/>
    <property type="evidence" value="ECO:0007669"/>
    <property type="project" value="UniProtKB-KW"/>
</dbReference>
<evidence type="ECO:0000313" key="4">
    <source>
        <dbReference type="Proteomes" id="UP000305546"/>
    </source>
</evidence>
<dbReference type="Pfam" id="PF13581">
    <property type="entry name" value="HATPase_c_2"/>
    <property type="match status" value="1"/>
</dbReference>
<dbReference type="PANTHER" id="PTHR35526:SF3">
    <property type="entry name" value="ANTI-SIGMA-F FACTOR RSBW"/>
    <property type="match status" value="1"/>
</dbReference>
<gene>
    <name evidence="3" type="ORF">FG385_10860</name>
</gene>
<sequence length="135" mass="14430">MSETPSLLLDLTPDHRPPLVAVRRWAAQTLPRAAPRFVSDAQLVATELVTNAYDHAGGALGIRLAYEPGRGRLLVEVDDASDEPPERRESGVTDLRGRGLMLVGRLAEVWGSRARPGGGKTVWAVLTGDGAGRTP</sequence>